<reference evidence="1" key="1">
    <citation type="submission" date="2018-06" db="EMBL/GenBank/DDBJ databases">
        <authorList>
            <person name="Zhirakovskaya E."/>
        </authorList>
    </citation>
    <scope>NUCLEOTIDE SEQUENCE</scope>
</reference>
<organism evidence="1">
    <name type="scientific">hydrothermal vent metagenome</name>
    <dbReference type="NCBI Taxonomy" id="652676"/>
    <lineage>
        <taxon>unclassified sequences</taxon>
        <taxon>metagenomes</taxon>
        <taxon>ecological metagenomes</taxon>
    </lineage>
</organism>
<protein>
    <submittedName>
        <fullName evidence="1">Uncharacterized protein</fullName>
    </submittedName>
</protein>
<evidence type="ECO:0000313" key="1">
    <source>
        <dbReference type="EMBL" id="VAX23604.1"/>
    </source>
</evidence>
<gene>
    <name evidence="1" type="ORF">MNBD_NITROSPINAE04-2756</name>
</gene>
<accession>A0A3B1CI26</accession>
<sequence>MTYEECARCGKRITESEIRYVVRLTVVGDDGGVLEELDDPDIEIEKLIEQIESADPFELESDVMEERVFVLCPGCKKAFLKSPFGYRNGGFTDDDEYIGPMQ</sequence>
<dbReference type="AlphaFoldDB" id="A0A3B1CI26"/>
<name>A0A3B1CI26_9ZZZZ</name>
<dbReference type="EMBL" id="UOGA01000250">
    <property type="protein sequence ID" value="VAX23604.1"/>
    <property type="molecule type" value="Genomic_DNA"/>
</dbReference>
<proteinExistence type="predicted"/>